<evidence type="ECO:0000313" key="3">
    <source>
        <dbReference type="EMBL" id="CAC5358046.1"/>
    </source>
</evidence>
<keyword evidence="1" id="KW-0238">DNA-binding</keyword>
<dbReference type="PANTHER" id="PTHR34605">
    <property type="entry name" value="PHAGE_INTEGRASE DOMAIN-CONTAINING PROTEIN"/>
    <property type="match status" value="1"/>
</dbReference>
<dbReference type="GO" id="GO:0006310">
    <property type="term" value="P:DNA recombination"/>
    <property type="evidence" value="ECO:0007669"/>
    <property type="project" value="UniProtKB-KW"/>
</dbReference>
<dbReference type="InterPro" id="IPR052925">
    <property type="entry name" value="Phage_Integrase-like_Recomb"/>
</dbReference>
<dbReference type="InterPro" id="IPR013762">
    <property type="entry name" value="Integrase-like_cat_sf"/>
</dbReference>
<evidence type="ECO:0000313" key="4">
    <source>
        <dbReference type="Proteomes" id="UP000507470"/>
    </source>
</evidence>
<dbReference type="SUPFAM" id="SSF56349">
    <property type="entry name" value="DNA breaking-rejoining enzymes"/>
    <property type="match status" value="1"/>
</dbReference>
<dbReference type="GO" id="GO:0003677">
    <property type="term" value="F:DNA binding"/>
    <property type="evidence" value="ECO:0007669"/>
    <property type="project" value="UniProtKB-KW"/>
</dbReference>
<reference evidence="3 4" key="1">
    <citation type="submission" date="2020-06" db="EMBL/GenBank/DDBJ databases">
        <authorList>
            <person name="Li R."/>
            <person name="Bekaert M."/>
        </authorList>
    </citation>
    <scope>NUCLEOTIDE SEQUENCE [LARGE SCALE GENOMIC DNA]</scope>
    <source>
        <strain evidence="4">wild</strain>
    </source>
</reference>
<name>A0A6J7ZZ32_MYTCO</name>
<dbReference type="SUPFAM" id="SSF47823">
    <property type="entry name" value="lambda integrase-like, N-terminal domain"/>
    <property type="match status" value="1"/>
</dbReference>
<dbReference type="PANTHER" id="PTHR34605:SF3">
    <property type="entry name" value="P CELL-TYPE AGGLUTINATION PROTEIN MAP4-LIKE-RELATED"/>
    <property type="match status" value="1"/>
</dbReference>
<gene>
    <name evidence="3" type="ORF">MCOR_1468</name>
</gene>
<proteinExistence type="predicted"/>
<dbReference type="InterPro" id="IPR010998">
    <property type="entry name" value="Integrase_recombinase_N"/>
</dbReference>
<dbReference type="Gene3D" id="1.10.443.10">
    <property type="entry name" value="Intergrase catalytic core"/>
    <property type="match status" value="1"/>
</dbReference>
<dbReference type="Proteomes" id="UP000507470">
    <property type="component" value="Unassembled WGS sequence"/>
</dbReference>
<dbReference type="GO" id="GO:0015074">
    <property type="term" value="P:DNA integration"/>
    <property type="evidence" value="ECO:0007669"/>
    <property type="project" value="InterPro"/>
</dbReference>
<dbReference type="Gene3D" id="1.10.150.130">
    <property type="match status" value="1"/>
</dbReference>
<protein>
    <recommendedName>
        <fullName evidence="5">Core-binding (CB) domain-containing protein</fullName>
    </recommendedName>
</protein>
<evidence type="ECO:0008006" key="5">
    <source>
        <dbReference type="Google" id="ProtNLM"/>
    </source>
</evidence>
<dbReference type="AlphaFoldDB" id="A0A6J7ZZ32"/>
<dbReference type="InterPro" id="IPR011010">
    <property type="entry name" value="DNA_brk_join_enz"/>
</dbReference>
<sequence>MEVWLLCVSTSYVSPSFNTGLSNGSNQQLHGGKSSISGASSQNIGQRRTFTCRSSGNCAHSRCKLICDYDPPLKSLKDEADLLLKWSMASNSWKTYKTAEECFKKFRIIYNYFDIWPVPIDEIALYIAYLSYEGLSASTVSTYISELAYTHKIHNVTDNTKSFIICEMMEGLRRKNPQKIDVRTLISLNLLKRLIHSLRSVCYSHYETILTPSTFSLAYFAMLRISEIAINSLSDECRHALNYKDVTFSKSNSQIELHVKIYSSKTDQKHNSVTLIIQRHADSNICPIQLLQSYLQVRFSGVNGSNKLYTHLNGLALTKYQFYSLLQKC</sequence>
<evidence type="ECO:0000256" key="2">
    <source>
        <dbReference type="ARBA" id="ARBA00023172"/>
    </source>
</evidence>
<accession>A0A6J7ZZ32</accession>
<keyword evidence="4" id="KW-1185">Reference proteome</keyword>
<dbReference type="EMBL" id="CACVKT020000292">
    <property type="protein sequence ID" value="CAC5358046.1"/>
    <property type="molecule type" value="Genomic_DNA"/>
</dbReference>
<organism evidence="3 4">
    <name type="scientific">Mytilus coruscus</name>
    <name type="common">Sea mussel</name>
    <dbReference type="NCBI Taxonomy" id="42192"/>
    <lineage>
        <taxon>Eukaryota</taxon>
        <taxon>Metazoa</taxon>
        <taxon>Spiralia</taxon>
        <taxon>Lophotrochozoa</taxon>
        <taxon>Mollusca</taxon>
        <taxon>Bivalvia</taxon>
        <taxon>Autobranchia</taxon>
        <taxon>Pteriomorphia</taxon>
        <taxon>Mytilida</taxon>
        <taxon>Mytiloidea</taxon>
        <taxon>Mytilidae</taxon>
        <taxon>Mytilinae</taxon>
        <taxon>Mytilus</taxon>
    </lineage>
</organism>
<evidence type="ECO:0000256" key="1">
    <source>
        <dbReference type="ARBA" id="ARBA00023125"/>
    </source>
</evidence>
<dbReference type="OrthoDB" id="421668at2759"/>
<keyword evidence="2" id="KW-0233">DNA recombination</keyword>